<evidence type="ECO:0000256" key="4">
    <source>
        <dbReference type="ARBA" id="ARBA00022519"/>
    </source>
</evidence>
<dbReference type="CDD" id="cd11386">
    <property type="entry name" value="MCP_signal"/>
    <property type="match status" value="1"/>
</dbReference>
<protein>
    <submittedName>
        <fullName evidence="15">Chemotaxis protein</fullName>
    </submittedName>
</protein>
<evidence type="ECO:0000259" key="12">
    <source>
        <dbReference type="PROSITE" id="PS50111"/>
    </source>
</evidence>
<dbReference type="Gene3D" id="3.30.450.20">
    <property type="entry name" value="PAS domain"/>
    <property type="match status" value="2"/>
</dbReference>
<keyword evidence="4" id="KW-0997">Cell inner membrane</keyword>
<gene>
    <name evidence="15" type="ORF">JF50_00245</name>
</gene>
<comment type="caution">
    <text evidence="15">The sequence shown here is derived from an EMBL/GenBank/DDBJ whole genome shotgun (WGS) entry which is preliminary data.</text>
</comment>
<evidence type="ECO:0000256" key="7">
    <source>
        <dbReference type="ARBA" id="ARBA00023136"/>
    </source>
</evidence>
<dbReference type="PANTHER" id="PTHR32089:SF112">
    <property type="entry name" value="LYSOZYME-LIKE PROTEIN-RELATED"/>
    <property type="match status" value="1"/>
</dbReference>
<dbReference type="InterPro" id="IPR004089">
    <property type="entry name" value="MCPsignal_dom"/>
</dbReference>
<dbReference type="SUPFAM" id="SSF58104">
    <property type="entry name" value="Methyl-accepting chemotaxis protein (MCP) signaling domain"/>
    <property type="match status" value="1"/>
</dbReference>
<dbReference type="GO" id="GO:0005886">
    <property type="term" value="C:plasma membrane"/>
    <property type="evidence" value="ECO:0007669"/>
    <property type="project" value="UniProtKB-SubCell"/>
</dbReference>
<keyword evidence="5 11" id="KW-0812">Transmembrane</keyword>
<comment type="similarity">
    <text evidence="9">Belongs to the methyl-accepting chemotaxis (MCP) protein family.</text>
</comment>
<accession>A0A0C1QHV8</accession>
<dbReference type="GO" id="GO:0006935">
    <property type="term" value="P:chemotaxis"/>
    <property type="evidence" value="ECO:0007669"/>
    <property type="project" value="UniProtKB-KW"/>
</dbReference>
<evidence type="ECO:0000256" key="2">
    <source>
        <dbReference type="ARBA" id="ARBA00022475"/>
    </source>
</evidence>
<dbReference type="OrthoDB" id="5800769at2"/>
<feature type="transmembrane region" description="Helical" evidence="11">
    <location>
        <begin position="321"/>
        <end position="343"/>
    </location>
</feature>
<evidence type="ECO:0000259" key="14">
    <source>
        <dbReference type="PROSITE" id="PS50885"/>
    </source>
</evidence>
<keyword evidence="3" id="KW-0145">Chemotaxis</keyword>
<evidence type="ECO:0000313" key="16">
    <source>
        <dbReference type="Proteomes" id="UP000031327"/>
    </source>
</evidence>
<keyword evidence="2" id="KW-1003">Cell membrane</keyword>
<dbReference type="Pfam" id="PF00015">
    <property type="entry name" value="MCPsignal"/>
    <property type="match status" value="1"/>
</dbReference>
<dbReference type="CDD" id="cd06225">
    <property type="entry name" value="HAMP"/>
    <property type="match status" value="1"/>
</dbReference>
<evidence type="ECO:0000313" key="15">
    <source>
        <dbReference type="EMBL" id="KID58935.1"/>
    </source>
</evidence>
<name>A0A0C1QHV8_9GAMM</name>
<dbReference type="PROSITE" id="PS50885">
    <property type="entry name" value="HAMP"/>
    <property type="match status" value="1"/>
</dbReference>
<feature type="transmembrane region" description="Helical" evidence="11">
    <location>
        <begin position="12"/>
        <end position="31"/>
    </location>
</feature>
<dbReference type="Proteomes" id="UP000031327">
    <property type="component" value="Unassembled WGS sequence"/>
</dbReference>
<keyword evidence="6 11" id="KW-1133">Transmembrane helix</keyword>
<organism evidence="15 16">
    <name type="scientific">Pseudoalteromonas luteoviolacea</name>
    <dbReference type="NCBI Taxonomy" id="43657"/>
    <lineage>
        <taxon>Bacteria</taxon>
        <taxon>Pseudomonadati</taxon>
        <taxon>Pseudomonadota</taxon>
        <taxon>Gammaproteobacteria</taxon>
        <taxon>Alteromonadales</taxon>
        <taxon>Pseudoalteromonadaceae</taxon>
        <taxon>Pseudoalteromonas</taxon>
    </lineage>
</organism>
<dbReference type="SMART" id="SM00283">
    <property type="entry name" value="MA"/>
    <property type="match status" value="1"/>
</dbReference>
<keyword evidence="8 10" id="KW-0807">Transducer</keyword>
<feature type="domain" description="HAMP" evidence="14">
    <location>
        <begin position="345"/>
        <end position="399"/>
    </location>
</feature>
<dbReference type="InterPro" id="IPR003660">
    <property type="entry name" value="HAMP_dom"/>
</dbReference>
<evidence type="ECO:0000256" key="1">
    <source>
        <dbReference type="ARBA" id="ARBA00004429"/>
    </source>
</evidence>
<dbReference type="GO" id="GO:0007165">
    <property type="term" value="P:signal transduction"/>
    <property type="evidence" value="ECO:0007669"/>
    <property type="project" value="UniProtKB-KW"/>
</dbReference>
<dbReference type="SMART" id="SM00304">
    <property type="entry name" value="HAMP"/>
    <property type="match status" value="1"/>
</dbReference>
<dbReference type="PROSITE" id="PS50192">
    <property type="entry name" value="T_SNARE"/>
    <property type="match status" value="1"/>
</dbReference>
<dbReference type="Pfam" id="PF02743">
    <property type="entry name" value="dCache_1"/>
    <property type="match status" value="1"/>
</dbReference>
<dbReference type="InterPro" id="IPR000727">
    <property type="entry name" value="T_SNARE_dom"/>
</dbReference>
<evidence type="ECO:0000256" key="9">
    <source>
        <dbReference type="ARBA" id="ARBA00029447"/>
    </source>
</evidence>
<evidence type="ECO:0000256" key="10">
    <source>
        <dbReference type="PROSITE-ProRule" id="PRU00284"/>
    </source>
</evidence>
<evidence type="ECO:0000256" key="5">
    <source>
        <dbReference type="ARBA" id="ARBA00022692"/>
    </source>
</evidence>
<dbReference type="PANTHER" id="PTHR32089">
    <property type="entry name" value="METHYL-ACCEPTING CHEMOTAXIS PROTEIN MCPB"/>
    <property type="match status" value="1"/>
</dbReference>
<evidence type="ECO:0000256" key="6">
    <source>
        <dbReference type="ARBA" id="ARBA00022989"/>
    </source>
</evidence>
<evidence type="ECO:0000256" key="3">
    <source>
        <dbReference type="ARBA" id="ARBA00022500"/>
    </source>
</evidence>
<sequence>MFENLSLRKKILILIGGTISVLLMLASTYFVNHIATISRQGIEREAQSYIYSEKLSMESFFAQYGRVVETFVTNPHNVNWFDSYSVREQSLAGDKGYDEVNEDFQRISKSDENILSAFMASARTGEYFKENERTSNFSDGRPYYAYKRPWWQDALNHGKLYVGALSVDINTGDVSAVVQQPVYNKQGELVAVGGVDLQINKINEMVEDIQFDGEGYGFLLDNELKVVHLSKRTGHNLSTTDSGPRGKEGLAGLEQQFSETQGFTELTRLIDRQDAGNATVTLQGQEYYVVFNSVKLDSPVLDWHVGILIPVSLIDEPVNEAVMSTVTAVIVILSIIVAMILLATQMITRPIITLTDTMRDIASGEGDLTRRINIESKDEVGQLALHMNTFIDKLRAMMLDTAAQAEQLSGASAQLRDVSNNTNDEIQQEKEQVDSVSAAVTEMAATVTEISRNAHETNRASDLVQSMTNDGAERSSQAQEVMTELASHIGEAAKVVAGLEQETSNIGAVIDVINGIAEQTNLLALNAAIEAARAGEQGRGFAVVADEVRSLASRTQESTDDIRNMISRLQQIAQQASTMMQQGQERAQSSVEQTQEVLDALRNITESVNTVQDQSHQIATSTEEQTVVAEDINNSLNSINDLVNSTANHAHLLADEARDLNDLAKALNATVNQFKL</sequence>
<feature type="domain" description="T-SNARE coiled-coil homology" evidence="13">
    <location>
        <begin position="591"/>
        <end position="653"/>
    </location>
</feature>
<dbReference type="Pfam" id="PF00672">
    <property type="entry name" value="HAMP"/>
    <property type="match status" value="1"/>
</dbReference>
<dbReference type="RefSeq" id="WP_039607542.1">
    <property type="nucleotide sequence ID" value="NZ_JWIC01000001.1"/>
</dbReference>
<evidence type="ECO:0000256" key="8">
    <source>
        <dbReference type="ARBA" id="ARBA00023224"/>
    </source>
</evidence>
<dbReference type="FunFam" id="1.10.287.950:FF:000001">
    <property type="entry name" value="Methyl-accepting chemotaxis sensory transducer"/>
    <property type="match status" value="1"/>
</dbReference>
<reference evidence="15 16" key="1">
    <citation type="submission" date="2014-12" db="EMBL/GenBank/DDBJ databases">
        <title>Draft Genome Sequence of Pseudoalteromonas luteoviolacea HI1.</title>
        <authorList>
            <person name="Asahina A.Y."/>
            <person name="Hadfield M.G."/>
        </authorList>
    </citation>
    <scope>NUCLEOTIDE SEQUENCE [LARGE SCALE GENOMIC DNA]</scope>
    <source>
        <strain evidence="15 16">HI1</strain>
    </source>
</reference>
<evidence type="ECO:0000256" key="11">
    <source>
        <dbReference type="SAM" id="Phobius"/>
    </source>
</evidence>
<evidence type="ECO:0000259" key="13">
    <source>
        <dbReference type="PROSITE" id="PS50192"/>
    </source>
</evidence>
<dbReference type="PROSITE" id="PS50111">
    <property type="entry name" value="CHEMOTAXIS_TRANSDUC_2"/>
    <property type="match status" value="1"/>
</dbReference>
<keyword evidence="7 11" id="KW-0472">Membrane</keyword>
<comment type="subcellular location">
    <subcellularLocation>
        <location evidence="1">Cell inner membrane</location>
        <topology evidence="1">Multi-pass membrane protein</topology>
    </subcellularLocation>
</comment>
<dbReference type="EMBL" id="JWIC01000001">
    <property type="protein sequence ID" value="KID58935.1"/>
    <property type="molecule type" value="Genomic_DNA"/>
</dbReference>
<feature type="domain" description="Methyl-accepting transducer" evidence="12">
    <location>
        <begin position="404"/>
        <end position="640"/>
    </location>
</feature>
<dbReference type="CDD" id="cd18773">
    <property type="entry name" value="PDC1_HK_sensor"/>
    <property type="match status" value="1"/>
</dbReference>
<dbReference type="Gene3D" id="1.10.287.950">
    <property type="entry name" value="Methyl-accepting chemotaxis protein"/>
    <property type="match status" value="1"/>
</dbReference>
<dbReference type="InterPro" id="IPR033479">
    <property type="entry name" value="dCache_1"/>
</dbReference>
<proteinExistence type="inferred from homology"/>
<dbReference type="AlphaFoldDB" id="A0A0C1QHV8"/>